<sequence length="110" mass="12777">MPNFSLFLLRYPFIHLPALFIVSCRIYPYACRELKGFPVVIRFLAKKIVECFFNLRFTLCDTLITAIRLGVTCAPRSRKGRRLLFFVTDNWMLADGKCFGSSKLRTAPNY</sequence>
<keyword evidence="3" id="KW-1185">Reference proteome</keyword>
<dbReference type="EMBL" id="JAMKOV010000004">
    <property type="protein sequence ID" value="KAI8040253.1"/>
    <property type="molecule type" value="Genomic_DNA"/>
</dbReference>
<dbReference type="AlphaFoldDB" id="A0A9P9YP75"/>
<evidence type="ECO:0000313" key="3">
    <source>
        <dbReference type="Proteomes" id="UP001059596"/>
    </source>
</evidence>
<name>A0A9P9YP75_9MUSC</name>
<comment type="caution">
    <text evidence="2">The sequence shown here is derived from an EMBL/GenBank/DDBJ whole genome shotgun (WGS) entry which is preliminary data.</text>
</comment>
<reference evidence="2" key="1">
    <citation type="journal article" date="2023" name="Genome Biol. Evol.">
        <title>Long-read-based Genome Assembly of Drosophila gunungcola Reveals Fewer Chemosensory Genes in Flower-breeding Species.</title>
        <authorList>
            <person name="Negi A."/>
            <person name="Liao B.Y."/>
            <person name="Yeh S.D."/>
        </authorList>
    </citation>
    <scope>NUCLEOTIDE SEQUENCE</scope>
    <source>
        <strain evidence="2">Sukarami</strain>
    </source>
</reference>
<feature type="signal peptide" evidence="1">
    <location>
        <begin position="1"/>
        <end position="18"/>
    </location>
</feature>
<evidence type="ECO:0000256" key="1">
    <source>
        <dbReference type="SAM" id="SignalP"/>
    </source>
</evidence>
<evidence type="ECO:0008006" key="4">
    <source>
        <dbReference type="Google" id="ProtNLM"/>
    </source>
</evidence>
<dbReference type="Proteomes" id="UP001059596">
    <property type="component" value="Unassembled WGS sequence"/>
</dbReference>
<keyword evidence="1" id="KW-0732">Signal</keyword>
<organism evidence="2 3">
    <name type="scientific">Drosophila gunungcola</name>
    <name type="common">fruit fly</name>
    <dbReference type="NCBI Taxonomy" id="103775"/>
    <lineage>
        <taxon>Eukaryota</taxon>
        <taxon>Metazoa</taxon>
        <taxon>Ecdysozoa</taxon>
        <taxon>Arthropoda</taxon>
        <taxon>Hexapoda</taxon>
        <taxon>Insecta</taxon>
        <taxon>Pterygota</taxon>
        <taxon>Neoptera</taxon>
        <taxon>Endopterygota</taxon>
        <taxon>Diptera</taxon>
        <taxon>Brachycera</taxon>
        <taxon>Muscomorpha</taxon>
        <taxon>Ephydroidea</taxon>
        <taxon>Drosophilidae</taxon>
        <taxon>Drosophila</taxon>
        <taxon>Sophophora</taxon>
    </lineage>
</organism>
<accession>A0A9P9YP75</accession>
<evidence type="ECO:0000313" key="2">
    <source>
        <dbReference type="EMBL" id="KAI8040253.1"/>
    </source>
</evidence>
<protein>
    <recommendedName>
        <fullName evidence="4">Secreted protein</fullName>
    </recommendedName>
</protein>
<proteinExistence type="predicted"/>
<feature type="chain" id="PRO_5040190490" description="Secreted protein" evidence="1">
    <location>
        <begin position="19"/>
        <end position="110"/>
    </location>
</feature>
<gene>
    <name evidence="2" type="ORF">M5D96_006193</name>
</gene>